<organism evidence="1 2">
    <name type="scientific">candidate division WS6 bacterium OLB20</name>
    <dbReference type="NCBI Taxonomy" id="1617426"/>
    <lineage>
        <taxon>Bacteria</taxon>
        <taxon>Candidatus Dojkabacteria</taxon>
    </lineage>
</organism>
<gene>
    <name evidence="1" type="ORF">TR69_WS6001000727</name>
</gene>
<name>A0A136LYJ4_9BACT</name>
<dbReference type="STRING" id="1617426.TR69_WS6001000727"/>
<proteinExistence type="predicted"/>
<dbReference type="EMBL" id="JYNZ01000003">
    <property type="protein sequence ID" value="KXK26713.1"/>
    <property type="molecule type" value="Genomic_DNA"/>
</dbReference>
<dbReference type="Proteomes" id="UP000070457">
    <property type="component" value="Unassembled WGS sequence"/>
</dbReference>
<comment type="caution">
    <text evidence="1">The sequence shown here is derived from an EMBL/GenBank/DDBJ whole genome shotgun (WGS) entry which is preliminary data.</text>
</comment>
<protein>
    <submittedName>
        <fullName evidence="1">Uncharacterized protein</fullName>
    </submittedName>
</protein>
<sequence length="190" mass="21203">MERSHKITQDMLAAAVTGDGLKQPLTGEGHDPAGGLLRSAGVAAFRSRAGQMPPYTDADIEGVRSDLLINEALVTLIEASEDPVMLRDLVAYNIVRGHMPEKTFDPGRYVSEKDFWHLRKLLWLGPDKLKRFIISGHDFSGATVRAADIGGQNDDSELLYMRQCIMQQVRMTDITMQRLILCRLTFLTLC</sequence>
<accession>A0A136LYJ4</accession>
<dbReference type="AlphaFoldDB" id="A0A136LYJ4"/>
<reference evidence="1 2" key="1">
    <citation type="submission" date="2015-02" db="EMBL/GenBank/DDBJ databases">
        <title>Improved understanding of the partial-nitritation anammox process through 23 genomes representing the majority of the microbial community.</title>
        <authorList>
            <person name="Speth D.R."/>
            <person name="In T Zandt M."/>
            <person name="Guerrero Cruz S."/>
            <person name="Jetten M.S."/>
            <person name="Dutilh B.E."/>
        </authorList>
    </citation>
    <scope>NUCLEOTIDE SEQUENCE [LARGE SCALE GENOMIC DNA]</scope>
    <source>
        <strain evidence="1">OLB20</strain>
    </source>
</reference>
<evidence type="ECO:0000313" key="2">
    <source>
        <dbReference type="Proteomes" id="UP000070457"/>
    </source>
</evidence>
<evidence type="ECO:0000313" key="1">
    <source>
        <dbReference type="EMBL" id="KXK26713.1"/>
    </source>
</evidence>